<dbReference type="SUPFAM" id="SSF52113">
    <property type="entry name" value="BRCT domain"/>
    <property type="match status" value="2"/>
</dbReference>
<dbReference type="Pfam" id="PF00533">
    <property type="entry name" value="BRCT"/>
    <property type="match status" value="1"/>
</dbReference>
<evidence type="ECO:0000256" key="3">
    <source>
        <dbReference type="ARBA" id="ARBA00022737"/>
    </source>
</evidence>
<keyword evidence="2" id="KW-0479">Metal-binding</keyword>
<evidence type="ECO:0000259" key="12">
    <source>
        <dbReference type="PROSITE" id="PS50172"/>
    </source>
</evidence>
<dbReference type="PROSITE" id="PS00518">
    <property type="entry name" value="ZF_RING_1"/>
    <property type="match status" value="1"/>
</dbReference>
<protein>
    <recommendedName>
        <fullName evidence="15">RING-type E3 ubiquitin transferase BRCA1</fullName>
    </recommendedName>
</protein>
<feature type="region of interest" description="Disordered" evidence="10">
    <location>
        <begin position="327"/>
        <end position="366"/>
    </location>
</feature>
<dbReference type="PROSITE" id="PS50089">
    <property type="entry name" value="ZF_RING_2"/>
    <property type="match status" value="1"/>
</dbReference>
<feature type="domain" description="BRCT" evidence="12">
    <location>
        <begin position="289"/>
        <end position="394"/>
    </location>
</feature>
<dbReference type="SUPFAM" id="SSF57850">
    <property type="entry name" value="RING/U-box"/>
    <property type="match status" value="1"/>
</dbReference>
<evidence type="ECO:0000256" key="4">
    <source>
        <dbReference type="ARBA" id="ARBA00022763"/>
    </source>
</evidence>
<keyword evidence="7" id="KW-0234">DNA repair</keyword>
<dbReference type="GO" id="GO:0008270">
    <property type="term" value="F:zinc ion binding"/>
    <property type="evidence" value="ECO:0007669"/>
    <property type="project" value="UniProtKB-KW"/>
</dbReference>
<evidence type="ECO:0000313" key="14">
    <source>
        <dbReference type="Proteomes" id="UP001465755"/>
    </source>
</evidence>
<evidence type="ECO:0000256" key="6">
    <source>
        <dbReference type="ARBA" id="ARBA00022833"/>
    </source>
</evidence>
<dbReference type="InterPro" id="IPR013083">
    <property type="entry name" value="Znf_RING/FYVE/PHD"/>
</dbReference>
<organism evidence="13 14">
    <name type="scientific">Symbiochloris irregularis</name>
    <dbReference type="NCBI Taxonomy" id="706552"/>
    <lineage>
        <taxon>Eukaryota</taxon>
        <taxon>Viridiplantae</taxon>
        <taxon>Chlorophyta</taxon>
        <taxon>core chlorophytes</taxon>
        <taxon>Trebouxiophyceae</taxon>
        <taxon>Trebouxiales</taxon>
        <taxon>Trebouxiaceae</taxon>
        <taxon>Symbiochloris</taxon>
    </lineage>
</organism>
<dbReference type="GO" id="GO:0045944">
    <property type="term" value="P:positive regulation of transcription by RNA polymerase II"/>
    <property type="evidence" value="ECO:0007669"/>
    <property type="project" value="TreeGrafter"/>
</dbReference>
<evidence type="ECO:0000256" key="7">
    <source>
        <dbReference type="ARBA" id="ARBA00023204"/>
    </source>
</evidence>
<feature type="domain" description="RING-type" evidence="11">
    <location>
        <begin position="18"/>
        <end position="58"/>
    </location>
</feature>
<evidence type="ECO:0000313" key="13">
    <source>
        <dbReference type="EMBL" id="KAK9789407.1"/>
    </source>
</evidence>
<evidence type="ECO:0000256" key="10">
    <source>
        <dbReference type="SAM" id="MobiDB-lite"/>
    </source>
</evidence>
<dbReference type="GO" id="GO:0005634">
    <property type="term" value="C:nucleus"/>
    <property type="evidence" value="ECO:0007669"/>
    <property type="project" value="UniProtKB-SubCell"/>
</dbReference>
<comment type="subcellular location">
    <subcellularLocation>
        <location evidence="1">Nucleus</location>
    </subcellularLocation>
</comment>
<dbReference type="AlphaFoldDB" id="A0AAW1NNY5"/>
<keyword evidence="5 9" id="KW-0863">Zinc-finger</keyword>
<dbReference type="PANTHER" id="PTHR13763:SF0">
    <property type="entry name" value="BREAST CANCER TYPE 1 SUSCEPTIBILITY PROTEIN"/>
    <property type="match status" value="1"/>
</dbReference>
<evidence type="ECO:0000256" key="5">
    <source>
        <dbReference type="ARBA" id="ARBA00022771"/>
    </source>
</evidence>
<dbReference type="InterPro" id="IPR031099">
    <property type="entry name" value="BRCA1-associated"/>
</dbReference>
<feature type="compositionally biased region" description="Basic and acidic residues" evidence="10">
    <location>
        <begin position="345"/>
        <end position="360"/>
    </location>
</feature>
<proteinExistence type="predicted"/>
<dbReference type="EMBL" id="JALJOQ010000208">
    <property type="protein sequence ID" value="KAK9789407.1"/>
    <property type="molecule type" value="Genomic_DNA"/>
</dbReference>
<keyword evidence="8" id="KW-0539">Nucleus</keyword>
<dbReference type="GO" id="GO:0004842">
    <property type="term" value="F:ubiquitin-protein transferase activity"/>
    <property type="evidence" value="ECO:0007669"/>
    <property type="project" value="TreeGrafter"/>
</dbReference>
<dbReference type="InterPro" id="IPR001841">
    <property type="entry name" value="Znf_RING"/>
</dbReference>
<dbReference type="GO" id="GO:0000724">
    <property type="term" value="P:double-strand break repair via homologous recombination"/>
    <property type="evidence" value="ECO:0007669"/>
    <property type="project" value="TreeGrafter"/>
</dbReference>
<dbReference type="Pfam" id="PF13923">
    <property type="entry name" value="zf-C3HC4_2"/>
    <property type="match status" value="1"/>
</dbReference>
<dbReference type="Gene3D" id="3.30.40.10">
    <property type="entry name" value="Zinc/RING finger domain, C3HC4 (zinc finger)"/>
    <property type="match status" value="1"/>
</dbReference>
<keyword evidence="3" id="KW-0677">Repeat</keyword>
<feature type="compositionally biased region" description="Low complexity" evidence="10">
    <location>
        <begin position="131"/>
        <end position="145"/>
    </location>
</feature>
<reference evidence="13 14" key="1">
    <citation type="journal article" date="2024" name="Nat. Commun.">
        <title>Phylogenomics reveals the evolutionary origins of lichenization in chlorophyte algae.</title>
        <authorList>
            <person name="Puginier C."/>
            <person name="Libourel C."/>
            <person name="Otte J."/>
            <person name="Skaloud P."/>
            <person name="Haon M."/>
            <person name="Grisel S."/>
            <person name="Petersen M."/>
            <person name="Berrin J.G."/>
            <person name="Delaux P.M."/>
            <person name="Dal Grande F."/>
            <person name="Keller J."/>
        </authorList>
    </citation>
    <scope>NUCLEOTIDE SEQUENCE [LARGE SCALE GENOMIC DNA]</scope>
    <source>
        <strain evidence="13 14">SAG 2036</strain>
    </source>
</reference>
<evidence type="ECO:0000256" key="1">
    <source>
        <dbReference type="ARBA" id="ARBA00004123"/>
    </source>
</evidence>
<keyword evidence="4" id="KW-0227">DNA damage</keyword>
<dbReference type="PANTHER" id="PTHR13763">
    <property type="entry name" value="BREAST CANCER TYPE 1 SUSCEPTIBILITY PROTEIN BRCA1"/>
    <property type="match status" value="1"/>
</dbReference>
<comment type="caution">
    <text evidence="13">The sequence shown here is derived from an EMBL/GenBank/DDBJ whole genome shotgun (WGS) entry which is preliminary data.</text>
</comment>
<feature type="region of interest" description="Disordered" evidence="10">
    <location>
        <begin position="90"/>
        <end position="174"/>
    </location>
</feature>
<feature type="compositionally biased region" description="Low complexity" evidence="10">
    <location>
        <begin position="108"/>
        <end position="121"/>
    </location>
</feature>
<feature type="compositionally biased region" description="Polar residues" evidence="10">
    <location>
        <begin position="330"/>
        <end position="340"/>
    </location>
</feature>
<evidence type="ECO:0000256" key="2">
    <source>
        <dbReference type="ARBA" id="ARBA00022723"/>
    </source>
</evidence>
<gene>
    <name evidence="13" type="ORF">WJX73_007872</name>
</gene>
<dbReference type="SMART" id="SM00184">
    <property type="entry name" value="RING"/>
    <property type="match status" value="1"/>
</dbReference>
<feature type="compositionally biased region" description="Basic and acidic residues" evidence="10">
    <location>
        <begin position="146"/>
        <end position="157"/>
    </location>
</feature>
<evidence type="ECO:0000256" key="8">
    <source>
        <dbReference type="ARBA" id="ARBA00023242"/>
    </source>
</evidence>
<feature type="domain" description="BRCT" evidence="12">
    <location>
        <begin position="184"/>
        <end position="269"/>
    </location>
</feature>
<dbReference type="Gene3D" id="3.40.50.10190">
    <property type="entry name" value="BRCT domain"/>
    <property type="match status" value="2"/>
</dbReference>
<dbReference type="PROSITE" id="PS50172">
    <property type="entry name" value="BRCT"/>
    <property type="match status" value="2"/>
</dbReference>
<sequence>MDALTVQYFEKLGRELSCTICLGLATAPLARLANCGHRFCLTCIQSSLSHAQQCPLCRAPASRRDIARDERFNHVLGMYNQLALHAGEMLPGTQRPPEAPLQPEPHASSRQSSKSRSGSGRSRLELKPPVTASTPEASAPSADASDSAREKRQKEEQGGMAAAELPGPHQAAKQAKWAARTGWVLSGSCLEPGEEELMKEVAAASSSRVAKQWEDEVTHVICHLDSNQAAKRTLKLLTGVVHGIWVVGVAWLQQCQDLAGPVAEDAFEVLRDTRNFEGAAMVGRLERAEGQHLLAGFQVHASDDIKASIRKQLEDLIRLSGAQLLKRPPSKTSAAGSSSPGRVIVLHEDDKQKGRKTPSDKRRHSSQCLQHLSYRWLIESAGTFNVQDIEEYRI</sequence>
<dbReference type="InterPro" id="IPR001357">
    <property type="entry name" value="BRCT_dom"/>
</dbReference>
<dbReference type="InterPro" id="IPR017907">
    <property type="entry name" value="Znf_RING_CS"/>
</dbReference>
<evidence type="ECO:0000259" key="11">
    <source>
        <dbReference type="PROSITE" id="PS50089"/>
    </source>
</evidence>
<name>A0AAW1NNY5_9CHLO</name>
<dbReference type="InterPro" id="IPR036420">
    <property type="entry name" value="BRCT_dom_sf"/>
</dbReference>
<keyword evidence="6" id="KW-0862">Zinc</keyword>
<accession>A0AAW1NNY5</accession>
<evidence type="ECO:0000256" key="9">
    <source>
        <dbReference type="PROSITE-ProRule" id="PRU00175"/>
    </source>
</evidence>
<evidence type="ECO:0008006" key="15">
    <source>
        <dbReference type="Google" id="ProtNLM"/>
    </source>
</evidence>
<dbReference type="Proteomes" id="UP001465755">
    <property type="component" value="Unassembled WGS sequence"/>
</dbReference>
<keyword evidence="14" id="KW-1185">Reference proteome</keyword>